<dbReference type="InterPro" id="IPR012337">
    <property type="entry name" value="RNaseH-like_sf"/>
</dbReference>
<accession>A0A9W4TAU2</accession>
<dbReference type="SUPFAM" id="SSF53098">
    <property type="entry name" value="Ribonuclease H-like"/>
    <property type="match status" value="1"/>
</dbReference>
<organism evidence="1 2">
    <name type="scientific">Funneliformis geosporum</name>
    <dbReference type="NCBI Taxonomy" id="1117311"/>
    <lineage>
        <taxon>Eukaryota</taxon>
        <taxon>Fungi</taxon>
        <taxon>Fungi incertae sedis</taxon>
        <taxon>Mucoromycota</taxon>
        <taxon>Glomeromycotina</taxon>
        <taxon>Glomeromycetes</taxon>
        <taxon>Glomerales</taxon>
        <taxon>Glomeraceae</taxon>
        <taxon>Funneliformis</taxon>
    </lineage>
</organism>
<gene>
    <name evidence="1" type="ORF">FWILDA_LOCUS18701</name>
</gene>
<evidence type="ECO:0000313" key="1">
    <source>
        <dbReference type="EMBL" id="CAI2198695.1"/>
    </source>
</evidence>
<dbReference type="AlphaFoldDB" id="A0A9W4TAU2"/>
<evidence type="ECO:0000313" key="2">
    <source>
        <dbReference type="Proteomes" id="UP001153678"/>
    </source>
</evidence>
<feature type="non-terminal residue" evidence="1">
    <location>
        <position position="186"/>
    </location>
</feature>
<dbReference type="EMBL" id="CAMKVN010019293">
    <property type="protein sequence ID" value="CAI2198695.1"/>
    <property type="molecule type" value="Genomic_DNA"/>
</dbReference>
<dbReference type="Proteomes" id="UP001153678">
    <property type="component" value="Unassembled WGS sequence"/>
</dbReference>
<keyword evidence="2" id="KW-1185">Reference proteome</keyword>
<comment type="caution">
    <text evidence="1">The sequence shown here is derived from an EMBL/GenBank/DDBJ whole genome shotgun (WGS) entry which is preliminary data.</text>
</comment>
<proteinExistence type="predicted"/>
<reference evidence="1" key="1">
    <citation type="submission" date="2022-08" db="EMBL/GenBank/DDBJ databases">
        <authorList>
            <person name="Kallberg Y."/>
            <person name="Tangrot J."/>
            <person name="Rosling A."/>
        </authorList>
    </citation>
    <scope>NUCLEOTIDE SEQUENCE</scope>
    <source>
        <strain evidence="1">Wild A</strain>
    </source>
</reference>
<dbReference type="OrthoDB" id="2429935at2759"/>
<sequence>IWGESYLADISSRDELAIRNDKGSTSTLKVEIANCRDIPFVSYDIEEAKEYINKIPYYVLRIYGHLVNSQKAVVTITGIKVFFDIHVSENSSIPKFWSKIKGILTTGKDNQGNRCIKAYPIRGYHAEKKPYLRITTPNKDLRFTALDIISRYNSEVDQENRIETASNDTGTYYHKVAREYKIPLSG</sequence>
<protein>
    <submittedName>
        <fullName evidence="1">6255_t:CDS:1</fullName>
    </submittedName>
</protein>
<name>A0A9W4TAU2_9GLOM</name>